<feature type="domain" description="VWFA" evidence="5">
    <location>
        <begin position="37"/>
        <end position="213"/>
    </location>
</feature>
<dbReference type="SMART" id="SM00327">
    <property type="entry name" value="VWA"/>
    <property type="match status" value="3"/>
</dbReference>
<reference evidence="7 8" key="1">
    <citation type="submission" date="2022-05" db="EMBL/GenBank/DDBJ databases">
        <authorList>
            <consortium name="Genoscope - CEA"/>
            <person name="William W."/>
        </authorList>
    </citation>
    <scope>NUCLEOTIDE SEQUENCE [LARGE SCALE GENOMIC DNA]</scope>
</reference>
<comment type="caution">
    <text evidence="2">Lacks conserved residue(s) required for the propagation of feature annotation.</text>
</comment>
<dbReference type="InterPro" id="IPR003582">
    <property type="entry name" value="ShKT_dom"/>
</dbReference>
<dbReference type="InterPro" id="IPR050525">
    <property type="entry name" value="ECM_Assembly_Org"/>
</dbReference>
<protein>
    <submittedName>
        <fullName evidence="7">Uncharacterized protein</fullName>
    </submittedName>
</protein>
<name>A0ABN8M504_9CNID</name>
<evidence type="ECO:0000313" key="8">
    <source>
        <dbReference type="Proteomes" id="UP001159427"/>
    </source>
</evidence>
<feature type="region of interest" description="Disordered" evidence="4">
    <location>
        <begin position="520"/>
        <end position="576"/>
    </location>
</feature>
<dbReference type="Proteomes" id="UP001159427">
    <property type="component" value="Unassembled WGS sequence"/>
</dbReference>
<evidence type="ECO:0000256" key="1">
    <source>
        <dbReference type="ARBA" id="ARBA00022656"/>
    </source>
</evidence>
<dbReference type="InterPro" id="IPR036465">
    <property type="entry name" value="vWFA_dom_sf"/>
</dbReference>
<dbReference type="PANTHER" id="PTHR24020">
    <property type="entry name" value="COLLAGEN ALPHA"/>
    <property type="match status" value="1"/>
</dbReference>
<gene>
    <name evidence="7" type="ORF">PEVE_00023469</name>
</gene>
<dbReference type="PROSITE" id="PS51670">
    <property type="entry name" value="SHKT"/>
    <property type="match status" value="1"/>
</dbReference>
<dbReference type="SMART" id="SM00254">
    <property type="entry name" value="ShKT"/>
    <property type="match status" value="1"/>
</dbReference>
<feature type="domain" description="VWFA" evidence="5">
    <location>
        <begin position="654"/>
        <end position="825"/>
    </location>
</feature>
<organism evidence="7 8">
    <name type="scientific">Porites evermanni</name>
    <dbReference type="NCBI Taxonomy" id="104178"/>
    <lineage>
        <taxon>Eukaryota</taxon>
        <taxon>Metazoa</taxon>
        <taxon>Cnidaria</taxon>
        <taxon>Anthozoa</taxon>
        <taxon>Hexacorallia</taxon>
        <taxon>Scleractinia</taxon>
        <taxon>Fungiina</taxon>
        <taxon>Poritidae</taxon>
        <taxon>Porites</taxon>
    </lineage>
</organism>
<dbReference type="InterPro" id="IPR002035">
    <property type="entry name" value="VWF_A"/>
</dbReference>
<dbReference type="EMBL" id="CALNXI010000311">
    <property type="protein sequence ID" value="CAH3024621.1"/>
    <property type="molecule type" value="Genomic_DNA"/>
</dbReference>
<dbReference type="PANTHER" id="PTHR24020:SF20">
    <property type="entry name" value="PH DOMAIN-CONTAINING PROTEIN"/>
    <property type="match status" value="1"/>
</dbReference>
<evidence type="ECO:0000256" key="2">
    <source>
        <dbReference type="PROSITE-ProRule" id="PRU01005"/>
    </source>
</evidence>
<feature type="compositionally biased region" description="Polar residues" evidence="4">
    <location>
        <begin position="607"/>
        <end position="633"/>
    </location>
</feature>
<feature type="coiled-coil region" evidence="3">
    <location>
        <begin position="899"/>
        <end position="926"/>
    </location>
</feature>
<feature type="region of interest" description="Disordered" evidence="4">
    <location>
        <begin position="594"/>
        <end position="633"/>
    </location>
</feature>
<dbReference type="SUPFAM" id="SSF53300">
    <property type="entry name" value="vWA-like"/>
    <property type="match status" value="3"/>
</dbReference>
<feature type="domain" description="ShKT" evidence="6">
    <location>
        <begin position="983"/>
        <end position="1022"/>
    </location>
</feature>
<comment type="caution">
    <text evidence="7">The sequence shown here is derived from an EMBL/GenBank/DDBJ whole genome shotgun (WGS) entry which is preliminary data.</text>
</comment>
<dbReference type="Gene3D" id="3.40.50.410">
    <property type="entry name" value="von Willebrand factor, type A domain"/>
    <property type="match status" value="3"/>
</dbReference>
<evidence type="ECO:0000259" key="6">
    <source>
        <dbReference type="PROSITE" id="PS51670"/>
    </source>
</evidence>
<evidence type="ECO:0000256" key="4">
    <source>
        <dbReference type="SAM" id="MobiDB-lite"/>
    </source>
</evidence>
<keyword evidence="1" id="KW-0800">Toxin</keyword>
<keyword evidence="3" id="KW-0175">Coiled coil</keyword>
<accession>A0ABN8M504</accession>
<feature type="domain" description="VWFA" evidence="5">
    <location>
        <begin position="325"/>
        <end position="499"/>
    </location>
</feature>
<sequence>MVAVAGSTEINGTEDVAKLMGELFDDNNSACETPALELGFLVAESYSEPPKENERTFRKALKFVKETAQKIKISDAGTHVGLVVYGKKPYMAFDFNEYFDMPSLSRAIEEVKTPAQGSRIGDALTFTKEQLYDKSARPGIPKALILLSSKKSEDRIEHGVNTLKKAGVKIYTVGIGTEGDSMEASDMASDVPDTFYADHDQLNTLVTKLVAKLCEESIAEGKLAHSFNSDSKDTHTLLHARILQITTGLAPTTTTLTIQQKNKQNQKQKQQTNNKEGSKKMQLLCINSHLANPLIIVVHVQVRNRKLRDSNKVYCLAGPRPNKVDLVFLIQSSGKMGFGDWKKTISFMKYVTHAFDVSSSESRVGLIVEGNTFHVVLDFKRIAKKTLFLALAGLIPIPFGDLKIGKGLKDVEDLVINPSGRDNIPDVVIVLTDGKSVDDVKKPSKSLQDSGAEIYAIGLGDNISLGQLEEIASFPSTKYVYHGDYKDVVQIASQVVAQIYDHHFCGGLSSLLRKLLHKEETRKRTSAVQKMSTKHSKGNEQQEEVEHDVSNENDSFEDAVTHGGHMDKSGDMLSGTKDMAHTSVQAHGGVTATANDYETSRDDQKADGQNSLLETDTTENRATATPRNSTPTISHKHVLQLKDLANKLCSAKADIGILIDGSSKVTQENFFKLLSFTKNLVRSFSISRDHAHIAVATASKGPHMSFDFQGFHDESSITTAISRITYQGGPFLLGSSLTGLKTSWFKNSGRKSFPQLLLVLATTQSIDEIKAPASVLRDRGVRIETVGIGTLFDGVQLKEIATHPAQDHVMAVSKYELLPMIRPLLTVRMCRAVGGKLISRPVSEIRSKDQPLMPTPATLPNKAIASDEMNNSQQPPSKIHMEQDPEVTQDETTDQVKHMSEQYKLKANLKQQMDQLNQIHEKHRGEENGLSDQRDVEKEKLKEDIRRKLYALLHRLGGTKKDIKAAYRSIIYNINGHHAGNNCIDKHNLCKQWAKDNLCERGNETMDSQSVQKVCPKSCSVCFK</sequence>
<keyword evidence="8" id="KW-1185">Reference proteome</keyword>
<proteinExistence type="predicted"/>
<dbReference type="PROSITE" id="PS50234">
    <property type="entry name" value="VWFA"/>
    <property type="match status" value="3"/>
</dbReference>
<dbReference type="Pfam" id="PF00092">
    <property type="entry name" value="VWA"/>
    <property type="match status" value="3"/>
</dbReference>
<evidence type="ECO:0000313" key="7">
    <source>
        <dbReference type="EMBL" id="CAH3024621.1"/>
    </source>
</evidence>
<evidence type="ECO:0000256" key="3">
    <source>
        <dbReference type="SAM" id="Coils"/>
    </source>
</evidence>
<evidence type="ECO:0000259" key="5">
    <source>
        <dbReference type="PROSITE" id="PS50234"/>
    </source>
</evidence>